<dbReference type="PROSITE" id="PS51462">
    <property type="entry name" value="NUDIX"/>
    <property type="match status" value="1"/>
</dbReference>
<sequence>MRLLKSTQAANLNLKQAKIFYRQAARAIVLSGEDILLLYTQKYRDYGLPGGGVDKGESIEVGLIRELQEETGAIAARVLAPFGRYEEYRSWFREGANVMHMDSYCYLCEIDMSLGERGLGEPRLEAHEIKNGMRPEWINIHQAIAHNEAILRTFANKGQSIDRETFLLKRIVEELL</sequence>
<dbReference type="PANTHER" id="PTHR43046:SF15">
    <property type="entry name" value="MUTT_NUDIX FAMILY PROTEIN"/>
    <property type="match status" value="1"/>
</dbReference>
<evidence type="ECO:0000259" key="4">
    <source>
        <dbReference type="PROSITE" id="PS51462"/>
    </source>
</evidence>
<dbReference type="InterPro" id="IPR020084">
    <property type="entry name" value="NUDIX_hydrolase_CS"/>
</dbReference>
<keyword evidence="2 3" id="KW-0378">Hydrolase</keyword>
<dbReference type="GO" id="GO:0016787">
    <property type="term" value="F:hydrolase activity"/>
    <property type="evidence" value="ECO:0007669"/>
    <property type="project" value="UniProtKB-KW"/>
</dbReference>
<dbReference type="AlphaFoldDB" id="A0A220UN57"/>
<dbReference type="Proteomes" id="UP000198367">
    <property type="component" value="Chromosome"/>
</dbReference>
<dbReference type="InterPro" id="IPR015797">
    <property type="entry name" value="NUDIX_hydrolase-like_dom_sf"/>
</dbReference>
<dbReference type="PRINTS" id="PR00502">
    <property type="entry name" value="NUDIXFAMILY"/>
</dbReference>
<dbReference type="PROSITE" id="PS00893">
    <property type="entry name" value="NUDIX_BOX"/>
    <property type="match status" value="1"/>
</dbReference>
<dbReference type="RefSeq" id="WP_086903475.1">
    <property type="nucleotide sequence ID" value="NZ_CP022358.1"/>
</dbReference>
<dbReference type="InterPro" id="IPR000086">
    <property type="entry name" value="NUDIX_hydrolase_dom"/>
</dbReference>
<protein>
    <submittedName>
        <fullName evidence="5">DNA mismatch repair protein MutT</fullName>
    </submittedName>
</protein>
<dbReference type="PANTHER" id="PTHR43046">
    <property type="entry name" value="GDP-MANNOSE MANNOSYL HYDROLASE"/>
    <property type="match status" value="1"/>
</dbReference>
<dbReference type="SUPFAM" id="SSF55811">
    <property type="entry name" value="Nudix"/>
    <property type="match status" value="1"/>
</dbReference>
<name>A0A220UN57_9GAMM</name>
<evidence type="ECO:0000256" key="3">
    <source>
        <dbReference type="RuleBase" id="RU003476"/>
    </source>
</evidence>
<evidence type="ECO:0000313" key="5">
    <source>
        <dbReference type="EMBL" id="ASK69361.1"/>
    </source>
</evidence>
<proteinExistence type="inferred from homology"/>
<organism evidence="5 6">
    <name type="scientific">Shewanella bicestrii</name>
    <dbReference type="NCBI Taxonomy" id="2018305"/>
    <lineage>
        <taxon>Bacteria</taxon>
        <taxon>Pseudomonadati</taxon>
        <taxon>Pseudomonadota</taxon>
        <taxon>Gammaproteobacteria</taxon>
        <taxon>Alteromonadales</taxon>
        <taxon>Shewanellaceae</taxon>
        <taxon>Shewanella</taxon>
    </lineage>
</organism>
<comment type="similarity">
    <text evidence="3">Belongs to the Nudix hydrolase family.</text>
</comment>
<feature type="domain" description="Nudix hydrolase" evidence="4">
    <location>
        <begin position="20"/>
        <end position="164"/>
    </location>
</feature>
<reference evidence="5 6" key="1">
    <citation type="submission" date="2017-07" db="EMBL/GenBank/DDBJ databases">
        <title>Phenotypical and genomic characterization of a clinical isolate of Shewanella bicestrii sp. nov. producing an extended-spectrum beta-lactamase and a new oxacillinase variant.</title>
        <authorList>
            <person name="Jousset A.B."/>
            <person name="Bonnin R.A."/>
            <person name="Girlich D."/>
            <person name="Dabos L."/>
            <person name="Potron A."/>
            <person name="Dortet L."/>
            <person name="Glaser P."/>
            <person name="Naas T."/>
        </authorList>
    </citation>
    <scope>NUCLEOTIDE SEQUENCE [LARGE SCALE GENOMIC DNA]</scope>
    <source>
        <strain evidence="5 6">JAB-1</strain>
    </source>
</reference>
<evidence type="ECO:0000313" key="6">
    <source>
        <dbReference type="Proteomes" id="UP000198367"/>
    </source>
</evidence>
<dbReference type="InterPro" id="IPR020476">
    <property type="entry name" value="Nudix_hydrolase"/>
</dbReference>
<keyword evidence="6" id="KW-1185">Reference proteome</keyword>
<dbReference type="EMBL" id="CP022358">
    <property type="protein sequence ID" value="ASK69361.1"/>
    <property type="molecule type" value="Genomic_DNA"/>
</dbReference>
<evidence type="ECO:0000256" key="1">
    <source>
        <dbReference type="ARBA" id="ARBA00001946"/>
    </source>
</evidence>
<evidence type="ECO:0000256" key="2">
    <source>
        <dbReference type="ARBA" id="ARBA00022801"/>
    </source>
</evidence>
<dbReference type="Gene3D" id="3.90.79.10">
    <property type="entry name" value="Nucleoside Triphosphate Pyrophosphohydrolase"/>
    <property type="match status" value="1"/>
</dbReference>
<accession>A0A220UN57</accession>
<dbReference type="KEGG" id="sbj:CF168_11035"/>
<dbReference type="Pfam" id="PF00293">
    <property type="entry name" value="NUDIX"/>
    <property type="match status" value="1"/>
</dbReference>
<gene>
    <name evidence="5" type="ORF">CF168_11035</name>
</gene>
<comment type="cofactor">
    <cofactor evidence="1">
        <name>Mg(2+)</name>
        <dbReference type="ChEBI" id="CHEBI:18420"/>
    </cofactor>
</comment>
<dbReference type="CDD" id="cd02883">
    <property type="entry name" value="NUDIX_Hydrolase"/>
    <property type="match status" value="1"/>
</dbReference>